<protein>
    <submittedName>
        <fullName evidence="2">DUF2771 domain-containing protein</fullName>
    </submittedName>
</protein>
<dbReference type="RefSeq" id="WP_165001910.1">
    <property type="nucleotide sequence ID" value="NZ_CP064955.1"/>
</dbReference>
<evidence type="ECO:0000313" key="3">
    <source>
        <dbReference type="Proteomes" id="UP000594586"/>
    </source>
</evidence>
<reference evidence="2 3" key="1">
    <citation type="submission" date="2020-11" db="EMBL/GenBank/DDBJ databases">
        <title>Corynebacterium sp. MC1420.</title>
        <authorList>
            <person name="Zhou J."/>
        </authorList>
    </citation>
    <scope>NUCLEOTIDE SEQUENCE [LARGE SCALE GENOMIC DNA]</scope>
    <source>
        <strain evidence="2 3">MC1420</strain>
    </source>
</reference>
<gene>
    <name evidence="2" type="ORF">G7Y29_02970</name>
</gene>
<dbReference type="KEGG" id="cqn:G7Y29_02970"/>
<keyword evidence="3" id="KW-1185">Reference proteome</keyword>
<accession>A0A7T0PE99</accession>
<feature type="transmembrane region" description="Helical" evidence="1">
    <location>
        <begin position="6"/>
        <end position="27"/>
    </location>
</feature>
<organism evidence="2 3">
    <name type="scientific">Corynebacterium qintianiae</name>
    <dbReference type="NCBI Taxonomy" id="2709392"/>
    <lineage>
        <taxon>Bacteria</taxon>
        <taxon>Bacillati</taxon>
        <taxon>Actinomycetota</taxon>
        <taxon>Actinomycetes</taxon>
        <taxon>Mycobacteriales</taxon>
        <taxon>Corynebacteriaceae</taxon>
        <taxon>Corynebacterium</taxon>
    </lineage>
</organism>
<dbReference type="InterPro" id="IPR024495">
    <property type="entry name" value="DUF2771"/>
</dbReference>
<evidence type="ECO:0000256" key="1">
    <source>
        <dbReference type="SAM" id="Phobius"/>
    </source>
</evidence>
<keyword evidence="1" id="KW-0812">Transmembrane</keyword>
<dbReference type="EMBL" id="CP064955">
    <property type="protein sequence ID" value="QPK83773.1"/>
    <property type="molecule type" value="Genomic_DNA"/>
</dbReference>
<evidence type="ECO:0000313" key="2">
    <source>
        <dbReference type="EMBL" id="QPK83773.1"/>
    </source>
</evidence>
<dbReference type="Pfam" id="PF10969">
    <property type="entry name" value="DUF2771"/>
    <property type="match status" value="1"/>
</dbReference>
<dbReference type="AlphaFoldDB" id="A0A7T0PE99"/>
<dbReference type="Proteomes" id="UP000594586">
    <property type="component" value="Chromosome"/>
</dbReference>
<name>A0A7T0PE99_9CORY</name>
<sequence length="164" mass="17480">MKVKPWQLLTVLIVGAVVLVGGFYLVAQWQRNKPAEPVREMQVSVSSGENTLEVEPYTICELDAECDGGEPPTMPLDTSVDVTVAVPKDLASTSWRLLSIYDDPSANEEQIFQSGEATDGTVPAVKDGAQLVVAEVSALAVDTNDSGQEIPVIATWSVGFDVAS</sequence>
<keyword evidence="1" id="KW-0472">Membrane</keyword>
<keyword evidence="1" id="KW-1133">Transmembrane helix</keyword>
<proteinExistence type="predicted"/>